<gene>
    <name evidence="10" type="ORF">WN50_19035</name>
</gene>
<comment type="similarity">
    <text evidence="2">Belongs to the binding-protein-dependent transport system permease family. CysTW subfamily.</text>
</comment>
<keyword evidence="6 8" id="KW-1133">Transmembrane helix</keyword>
<dbReference type="InterPro" id="IPR035906">
    <property type="entry name" value="MetI-like_sf"/>
</dbReference>
<protein>
    <submittedName>
        <fullName evidence="10">Spermidine/putrescine ABC transporter permease</fullName>
    </submittedName>
</protein>
<comment type="subcellular location">
    <subcellularLocation>
        <location evidence="1 8">Cell membrane</location>
        <topology evidence="1 8">Multi-pass membrane protein</topology>
    </subcellularLocation>
</comment>
<feature type="transmembrane region" description="Helical" evidence="8">
    <location>
        <begin position="114"/>
        <end position="138"/>
    </location>
</feature>
<dbReference type="InterPro" id="IPR000515">
    <property type="entry name" value="MetI-like"/>
</dbReference>
<keyword evidence="5 8" id="KW-0812">Transmembrane</keyword>
<organism evidence="10 11">
    <name type="scientific">Limnoraphis robusta CS-951</name>
    <dbReference type="NCBI Taxonomy" id="1637645"/>
    <lineage>
        <taxon>Bacteria</taxon>
        <taxon>Bacillati</taxon>
        <taxon>Cyanobacteriota</taxon>
        <taxon>Cyanophyceae</taxon>
        <taxon>Oscillatoriophycideae</taxon>
        <taxon>Oscillatoriales</taxon>
        <taxon>Sirenicapillariaceae</taxon>
        <taxon>Limnoraphis</taxon>
    </lineage>
</organism>
<evidence type="ECO:0000256" key="3">
    <source>
        <dbReference type="ARBA" id="ARBA00022448"/>
    </source>
</evidence>
<feature type="transmembrane region" description="Helical" evidence="8">
    <location>
        <begin position="221"/>
        <end position="244"/>
    </location>
</feature>
<sequence length="292" mass="32987">MTLLKQHQSSSPTLETRQQKTLLILLLPATIWLLVFFVLPLIFVLVCSFLERGTYGGINWIFTLSNYQRLVSPLYWGVFWRSLQLAALTTLVCLIIAYPLAFFIVTRSPRWRNLLLVLVIIPFWTNFLVRTYAWIVILGNEGVINSVLKSLQLIDQPLTLLFTPFAVIIGLIYGYLPFMILPLYATLERLDFALIEAAQDLGANDLRSFLRVVFPLTKRGMIAGSILVFIPALGAFITPDILGGAKTLMLGNLIQNQFLQARNWPFGSALSMILMGIILIPVLIYFQTSTDD</sequence>
<dbReference type="GO" id="GO:0005886">
    <property type="term" value="C:plasma membrane"/>
    <property type="evidence" value="ECO:0007669"/>
    <property type="project" value="UniProtKB-SubCell"/>
</dbReference>
<dbReference type="RefSeq" id="WP_046280162.1">
    <property type="nucleotide sequence ID" value="NZ_LATL02000270.1"/>
</dbReference>
<feature type="transmembrane region" description="Helical" evidence="8">
    <location>
        <begin position="264"/>
        <end position="286"/>
    </location>
</feature>
<dbReference type="PATRIC" id="fig|1637645.4.peg.5366"/>
<evidence type="ECO:0000313" key="10">
    <source>
        <dbReference type="EMBL" id="KKD36566.1"/>
    </source>
</evidence>
<reference evidence="10 11" key="1">
    <citation type="submission" date="2015-06" db="EMBL/GenBank/DDBJ databases">
        <title>Draft genome assembly of filamentous brackish cyanobacterium Limnoraphis robusta strain CS-951.</title>
        <authorList>
            <person name="Willis A."/>
            <person name="Parks M."/>
            <person name="Burford M.A."/>
        </authorList>
    </citation>
    <scope>NUCLEOTIDE SEQUENCE [LARGE SCALE GENOMIC DNA]</scope>
    <source>
        <strain evidence="10 11">CS-951</strain>
    </source>
</reference>
<keyword evidence="7 8" id="KW-0472">Membrane</keyword>
<dbReference type="PANTHER" id="PTHR42929:SF1">
    <property type="entry name" value="INNER MEMBRANE ABC TRANSPORTER PERMEASE PROTEIN YDCU-RELATED"/>
    <property type="match status" value="1"/>
</dbReference>
<feature type="transmembrane region" description="Helical" evidence="8">
    <location>
        <begin position="83"/>
        <end position="105"/>
    </location>
</feature>
<proteinExistence type="inferred from homology"/>
<evidence type="ECO:0000259" key="9">
    <source>
        <dbReference type="PROSITE" id="PS50928"/>
    </source>
</evidence>
<feature type="domain" description="ABC transmembrane type-1" evidence="9">
    <location>
        <begin position="79"/>
        <end position="285"/>
    </location>
</feature>
<evidence type="ECO:0000256" key="5">
    <source>
        <dbReference type="ARBA" id="ARBA00022692"/>
    </source>
</evidence>
<evidence type="ECO:0000256" key="1">
    <source>
        <dbReference type="ARBA" id="ARBA00004651"/>
    </source>
</evidence>
<dbReference type="Pfam" id="PF00528">
    <property type="entry name" value="BPD_transp_1"/>
    <property type="match status" value="1"/>
</dbReference>
<feature type="transmembrane region" description="Helical" evidence="8">
    <location>
        <begin position="21"/>
        <end position="46"/>
    </location>
</feature>
<evidence type="ECO:0000256" key="7">
    <source>
        <dbReference type="ARBA" id="ARBA00023136"/>
    </source>
</evidence>
<dbReference type="GO" id="GO:0055085">
    <property type="term" value="P:transmembrane transport"/>
    <property type="evidence" value="ECO:0007669"/>
    <property type="project" value="InterPro"/>
</dbReference>
<dbReference type="CDD" id="cd06261">
    <property type="entry name" value="TM_PBP2"/>
    <property type="match status" value="1"/>
</dbReference>
<dbReference type="SUPFAM" id="SSF161098">
    <property type="entry name" value="MetI-like"/>
    <property type="match status" value="1"/>
</dbReference>
<accession>A0A0F5YCF0</accession>
<dbReference type="EMBL" id="LATL02000270">
    <property type="protein sequence ID" value="KKD36566.1"/>
    <property type="molecule type" value="Genomic_DNA"/>
</dbReference>
<dbReference type="OrthoDB" id="9807047at2"/>
<evidence type="ECO:0000256" key="6">
    <source>
        <dbReference type="ARBA" id="ARBA00022989"/>
    </source>
</evidence>
<keyword evidence="3 8" id="KW-0813">Transport</keyword>
<dbReference type="Gene3D" id="1.10.3720.10">
    <property type="entry name" value="MetI-like"/>
    <property type="match status" value="1"/>
</dbReference>
<name>A0A0F5YCF0_9CYAN</name>
<evidence type="ECO:0000256" key="4">
    <source>
        <dbReference type="ARBA" id="ARBA00022475"/>
    </source>
</evidence>
<comment type="caution">
    <text evidence="10">The sequence shown here is derived from an EMBL/GenBank/DDBJ whole genome shotgun (WGS) entry which is preliminary data.</text>
</comment>
<dbReference type="PROSITE" id="PS50928">
    <property type="entry name" value="ABC_TM1"/>
    <property type="match status" value="1"/>
</dbReference>
<keyword evidence="4" id="KW-1003">Cell membrane</keyword>
<dbReference type="Proteomes" id="UP000033607">
    <property type="component" value="Unassembled WGS sequence"/>
</dbReference>
<evidence type="ECO:0000256" key="8">
    <source>
        <dbReference type="RuleBase" id="RU363032"/>
    </source>
</evidence>
<feature type="transmembrane region" description="Helical" evidence="8">
    <location>
        <begin position="158"/>
        <end position="184"/>
    </location>
</feature>
<evidence type="ECO:0000313" key="11">
    <source>
        <dbReference type="Proteomes" id="UP000033607"/>
    </source>
</evidence>
<evidence type="ECO:0000256" key="2">
    <source>
        <dbReference type="ARBA" id="ARBA00007069"/>
    </source>
</evidence>
<dbReference type="PANTHER" id="PTHR42929">
    <property type="entry name" value="INNER MEMBRANE ABC TRANSPORTER PERMEASE PROTEIN YDCU-RELATED-RELATED"/>
    <property type="match status" value="1"/>
</dbReference>
<dbReference type="AlphaFoldDB" id="A0A0F5YCF0"/>